<dbReference type="Proteomes" id="UP001054945">
    <property type="component" value="Unassembled WGS sequence"/>
</dbReference>
<accession>A0AAV4P298</accession>
<dbReference type="AlphaFoldDB" id="A0AAV4P298"/>
<reference evidence="2 3" key="1">
    <citation type="submission" date="2021-06" db="EMBL/GenBank/DDBJ databases">
        <title>Caerostris extrusa draft genome.</title>
        <authorList>
            <person name="Kono N."/>
            <person name="Arakawa K."/>
        </authorList>
    </citation>
    <scope>NUCLEOTIDE SEQUENCE [LARGE SCALE GENOMIC DNA]</scope>
</reference>
<keyword evidence="3" id="KW-1185">Reference proteome</keyword>
<organism evidence="2 3">
    <name type="scientific">Caerostris extrusa</name>
    <name type="common">Bark spider</name>
    <name type="synonym">Caerostris bankana</name>
    <dbReference type="NCBI Taxonomy" id="172846"/>
    <lineage>
        <taxon>Eukaryota</taxon>
        <taxon>Metazoa</taxon>
        <taxon>Ecdysozoa</taxon>
        <taxon>Arthropoda</taxon>
        <taxon>Chelicerata</taxon>
        <taxon>Arachnida</taxon>
        <taxon>Araneae</taxon>
        <taxon>Araneomorphae</taxon>
        <taxon>Entelegynae</taxon>
        <taxon>Araneoidea</taxon>
        <taxon>Araneidae</taxon>
        <taxon>Caerostris</taxon>
    </lineage>
</organism>
<proteinExistence type="predicted"/>
<gene>
    <name evidence="2" type="ORF">CEXT_755521</name>
</gene>
<sequence>MPGDATDRMLEVPTLPLDPLMWNSPVSFSAADNGFRGNCPPLLASIEQKKKKEHTKRKEGSVSHSECQATRLIGCWRFPLYALIPLCGKPRVFSRRQWVPRKLFPPLASSIEQKKKKKKEHTKRKEGSVSHSGGWE</sequence>
<evidence type="ECO:0000313" key="3">
    <source>
        <dbReference type="Proteomes" id="UP001054945"/>
    </source>
</evidence>
<evidence type="ECO:0000256" key="1">
    <source>
        <dbReference type="SAM" id="MobiDB-lite"/>
    </source>
</evidence>
<evidence type="ECO:0000313" key="2">
    <source>
        <dbReference type="EMBL" id="GIX90690.1"/>
    </source>
</evidence>
<protein>
    <submittedName>
        <fullName evidence="2">Uncharacterized protein</fullName>
    </submittedName>
</protein>
<feature type="region of interest" description="Disordered" evidence="1">
    <location>
        <begin position="109"/>
        <end position="136"/>
    </location>
</feature>
<comment type="caution">
    <text evidence="2">The sequence shown here is derived from an EMBL/GenBank/DDBJ whole genome shotgun (WGS) entry which is preliminary data.</text>
</comment>
<name>A0AAV4P298_CAEEX</name>
<dbReference type="EMBL" id="BPLR01021522">
    <property type="protein sequence ID" value="GIX90690.1"/>
    <property type="molecule type" value="Genomic_DNA"/>
</dbReference>